<keyword evidence="2" id="KW-1185">Reference proteome</keyword>
<accession>A0ABD3M5U3</accession>
<organism evidence="1 2">
    <name type="scientific">Discostella pseudostelligera</name>
    <dbReference type="NCBI Taxonomy" id="259834"/>
    <lineage>
        <taxon>Eukaryota</taxon>
        <taxon>Sar</taxon>
        <taxon>Stramenopiles</taxon>
        <taxon>Ochrophyta</taxon>
        <taxon>Bacillariophyta</taxon>
        <taxon>Coscinodiscophyceae</taxon>
        <taxon>Thalassiosirophycidae</taxon>
        <taxon>Stephanodiscales</taxon>
        <taxon>Stephanodiscaceae</taxon>
        <taxon>Discostella</taxon>
    </lineage>
</organism>
<sequence>MGSSSSKPICIDCDKKTQQKDLPLDNSSSASKGMPCEAIYAKVTECMDKHLGQVAPCALEWDEFKECHANNNPRR</sequence>
<dbReference type="EMBL" id="JALLBG020000200">
    <property type="protein sequence ID" value="KAL3759425.1"/>
    <property type="molecule type" value="Genomic_DNA"/>
</dbReference>
<dbReference type="Proteomes" id="UP001530293">
    <property type="component" value="Unassembled WGS sequence"/>
</dbReference>
<comment type="caution">
    <text evidence="1">The sequence shown here is derived from an EMBL/GenBank/DDBJ whole genome shotgun (WGS) entry which is preliminary data.</text>
</comment>
<evidence type="ECO:0000313" key="1">
    <source>
        <dbReference type="EMBL" id="KAL3759425.1"/>
    </source>
</evidence>
<protein>
    <submittedName>
        <fullName evidence="1">Uncharacterized protein</fullName>
    </submittedName>
</protein>
<proteinExistence type="predicted"/>
<evidence type="ECO:0000313" key="2">
    <source>
        <dbReference type="Proteomes" id="UP001530293"/>
    </source>
</evidence>
<name>A0ABD3M5U3_9STRA</name>
<gene>
    <name evidence="1" type="ORF">ACHAWU_000724</name>
</gene>
<reference evidence="1 2" key="1">
    <citation type="submission" date="2024-10" db="EMBL/GenBank/DDBJ databases">
        <title>Updated reference genomes for cyclostephanoid diatoms.</title>
        <authorList>
            <person name="Roberts W.R."/>
            <person name="Alverson A.J."/>
        </authorList>
    </citation>
    <scope>NUCLEOTIDE SEQUENCE [LARGE SCALE GENOMIC DNA]</scope>
    <source>
        <strain evidence="1 2">AJA232-27</strain>
    </source>
</reference>
<dbReference type="AlphaFoldDB" id="A0ABD3M5U3"/>